<keyword evidence="8" id="KW-0067">ATP-binding</keyword>
<dbReference type="GO" id="GO:0004515">
    <property type="term" value="F:nicotinate-nucleotide adenylyltransferase activity"/>
    <property type="evidence" value="ECO:0007669"/>
    <property type="project" value="UniProtKB-EC"/>
</dbReference>
<dbReference type="InterPro" id="IPR016024">
    <property type="entry name" value="ARM-type_fold"/>
</dbReference>
<dbReference type="InterPro" id="IPR004821">
    <property type="entry name" value="Cyt_trans-like"/>
</dbReference>
<protein>
    <recommendedName>
        <fullName evidence="3">nicotinate-nucleotide adenylyltransferase</fullName>
        <ecNumber evidence="3">2.7.7.18</ecNumber>
    </recommendedName>
</protein>
<evidence type="ECO:0000313" key="13">
    <source>
        <dbReference type="Proteomes" id="UP000095743"/>
    </source>
</evidence>
<comment type="function">
    <text evidence="1">Catalyzes the reversible adenylation of nicotinate mononucleotide (NaMN) to nicotinic acid adenine dinucleotide (NaAD).</text>
</comment>
<dbReference type="EMBL" id="CP017269">
    <property type="protein sequence ID" value="AOT69249.1"/>
    <property type="molecule type" value="Genomic_DNA"/>
</dbReference>
<evidence type="ECO:0000256" key="2">
    <source>
        <dbReference type="ARBA" id="ARBA00005019"/>
    </source>
</evidence>
<dbReference type="InterPro" id="IPR005248">
    <property type="entry name" value="NadD/NMNAT"/>
</dbReference>
<keyword evidence="9" id="KW-0520">NAD</keyword>
<evidence type="ECO:0000256" key="8">
    <source>
        <dbReference type="ARBA" id="ARBA00022840"/>
    </source>
</evidence>
<evidence type="ECO:0000256" key="7">
    <source>
        <dbReference type="ARBA" id="ARBA00022741"/>
    </source>
</evidence>
<dbReference type="InterPro" id="IPR014729">
    <property type="entry name" value="Rossmann-like_a/b/a_fold"/>
</dbReference>
<evidence type="ECO:0000256" key="5">
    <source>
        <dbReference type="ARBA" id="ARBA00022679"/>
    </source>
</evidence>
<keyword evidence="13" id="KW-1185">Reference proteome</keyword>
<dbReference type="EC" id="2.7.7.18" evidence="3"/>
<sequence>MTTAVTKELYHQLRTALFNQGFLEIYHLEKEFIKKHTENLAFINEIHRITESKDYSCNAVYLLCQDMLKELWGDHKPINPLEYIFQFALSKSFPHSIEVTLDSHLASGCQLYLTALRIVSEFQKEGRDLTWQSRYPLVFLTDDERSQLPNPREYTSFVKAFQEEYIYEMMKLNYEVIGHNTLDHICGVHYLALFIARQLQEKGIPLDLGRVSGAAAGHDIGKYGCRSFESNRVPYLHYYYTDQWFKKHNLPYIGHIALNHSVWDLELENLSLESLILIYCDFRVKNASAQKNQAEMKIYNLQESFEVILSKLDNVDTLKERRYTRVYGKLKDFEDYMRDIGIVTELTVVSATHEGNFKKYYSLMSGSEVTQNIKYIAIHHNIHLMHRLRDEASLNEIIEIARSETDANVLREYLDIFEEYSTYLTQKQKLIMMKFLYEQLIHAEQDIRRQCAELIGRLIASFDEDYKKEIPEGERILTPAVTGLDLLHQYLQLCMFPDHKIIAVHRRWIRYSISALVASFFAHCSHEQIHVFRQALLNYYNLDQYHEEDIQIDLLETLKYIPLCTDDTCLSVIFQYVLLQLDSANSEIRISALEVVYFFIRHLSEETKVIQQIRVLFSNGPKHSELPAENFLLGKIYDNLFPNSINEKEEKSPYELLQEGISDVFLSNMKTATNWVSKKVHVELLLDYTLCSSDINKLYTAMHFCNLLKVSAMDHVRSRAGEALVRLFPNLPLEQRNDVAIELIRSLEIEGIQFAKYIPNYLGRVILYLKPVELDEIIADLIEKIKQSNAQISTLLLKTIGIFISHYPKYRELFPEEEERYNRRLENLLGILLNGLVHDHPQIKQMSFSVIGKDVFGSKLLTLEAKHRFFKLMAKKILSLLPGIEDNELLILTNSAGLNHIYRFISDYTFFQNAIQLDSPEKIAFFPGSFDPFTLGHKEITREIRDMGFEVYLAVDEFSWSKRTQPNLIRQNIIHMSVADEMNIYLYPDDFPINIANPEDLNTLQNSFPHAQVYMVVGSDVILNASAYRDESNQHELLQFPHIVFERRDNDFSPEENIRLQHAMAKIVQPVIKLNLPPQYEDISSSQIRGYIDENREISKLIDPLAQKYVYDNNLYRREPQYKSFVQTISIDVELRDHLEDSLAHEISSLFHGHSDAFINIKKVFQKPGSKMILIRDAKEKGKMLAYSVFHRIPAEAIFQEFRDTHISQCIRENYTGRIVLIDGIFILENTSFNNLHQIILTETLAHCLKNDYGYGIYYNRISSDTPSDLIEILQNHGFQDLPCSKEGSPVMAVNMVHPCTISLDVENFIKEPFRESRRVQKVILECRKRLQNALTKLYPGQLVLSFDSNMINETLVKKICFENEVPSVPLTPRKLGQAMCVPFGNVLNRAIVPNTVTKSLHTEKMFYPDMKSFTIGAFPYYLNLENQIKMIRSFNRPVILVDDLLNKGYRLKVVDPLIQKEKIQVRKIIVGLLSGRGKELLEVQDREVDCAYFIPKLRHWFNESWLYPFMGGDTLWRGIYPQKNLIPSINLILPYTSPHFIKGVSNESIYSLSQVSIENAIQILKALEVEYQHLNERSLTLSHLSEVFIYPRYPDHGKSMIYDLNVNPSSHLENDLELLHRLEFTAVQSHRGGK</sequence>
<keyword evidence="5 12" id="KW-0808">Transferase</keyword>
<name>A0A1D8GEA9_9FIRM</name>
<dbReference type="Proteomes" id="UP000095743">
    <property type="component" value="Chromosome"/>
</dbReference>
<feature type="domain" description="Cytidyltransferase-like" evidence="11">
    <location>
        <begin position="925"/>
        <end position="1089"/>
    </location>
</feature>
<dbReference type="SUPFAM" id="SSF48371">
    <property type="entry name" value="ARM repeat"/>
    <property type="match status" value="1"/>
</dbReference>
<dbReference type="GO" id="GO:0005524">
    <property type="term" value="F:ATP binding"/>
    <property type="evidence" value="ECO:0007669"/>
    <property type="project" value="UniProtKB-KW"/>
</dbReference>
<evidence type="ECO:0000256" key="9">
    <source>
        <dbReference type="ARBA" id="ARBA00023027"/>
    </source>
</evidence>
<dbReference type="PANTHER" id="PTHR39321:SF3">
    <property type="entry name" value="PHOSPHOPANTETHEINE ADENYLYLTRANSFERASE"/>
    <property type="match status" value="1"/>
</dbReference>
<accession>A0A1D8GEA9</accession>
<gene>
    <name evidence="12" type="ORF">Gferi_06520</name>
</gene>
<reference evidence="12 13" key="1">
    <citation type="submission" date="2016-09" db="EMBL/GenBank/DDBJ databases">
        <title>Genomic analysis reveals versatility of anaerobic energy metabolism of Geosporobacter ferrireducens IRF9 of phylum Firmicutes.</title>
        <authorList>
            <person name="Kim S.-J."/>
        </authorList>
    </citation>
    <scope>NUCLEOTIDE SEQUENCE [LARGE SCALE GENOMIC DNA]</scope>
    <source>
        <strain evidence="12 13">IRF9</strain>
    </source>
</reference>
<evidence type="ECO:0000256" key="6">
    <source>
        <dbReference type="ARBA" id="ARBA00022695"/>
    </source>
</evidence>
<keyword evidence="7" id="KW-0547">Nucleotide-binding</keyword>
<dbReference type="Gene3D" id="3.40.50.620">
    <property type="entry name" value="HUPs"/>
    <property type="match status" value="1"/>
</dbReference>
<evidence type="ECO:0000256" key="4">
    <source>
        <dbReference type="ARBA" id="ARBA00022642"/>
    </source>
</evidence>
<evidence type="ECO:0000313" key="12">
    <source>
        <dbReference type="EMBL" id="AOT69249.1"/>
    </source>
</evidence>
<dbReference type="Pfam" id="PF01467">
    <property type="entry name" value="CTP_transf_like"/>
    <property type="match status" value="1"/>
</dbReference>
<dbReference type="RefSeq" id="WP_069974815.1">
    <property type="nucleotide sequence ID" value="NZ_CP017269.1"/>
</dbReference>
<keyword evidence="6" id="KW-0548">Nucleotidyltransferase</keyword>
<organism evidence="12 13">
    <name type="scientific">Geosporobacter ferrireducens</name>
    <dbReference type="NCBI Taxonomy" id="1424294"/>
    <lineage>
        <taxon>Bacteria</taxon>
        <taxon>Bacillati</taxon>
        <taxon>Bacillota</taxon>
        <taxon>Clostridia</taxon>
        <taxon>Peptostreptococcales</taxon>
        <taxon>Thermotaleaceae</taxon>
        <taxon>Geosporobacter</taxon>
    </lineage>
</organism>
<comment type="pathway">
    <text evidence="2">Cofactor biosynthesis; NAD(+) biosynthesis; deamido-NAD(+) from nicotinate D-ribonucleotide: step 1/1.</text>
</comment>
<keyword evidence="4" id="KW-0662">Pyridine nucleotide biosynthesis</keyword>
<dbReference type="KEGG" id="gfe:Gferi_06520"/>
<evidence type="ECO:0000256" key="3">
    <source>
        <dbReference type="ARBA" id="ARBA00012389"/>
    </source>
</evidence>
<dbReference type="SUPFAM" id="SSF109604">
    <property type="entry name" value="HD-domain/PDEase-like"/>
    <property type="match status" value="1"/>
</dbReference>
<dbReference type="SUPFAM" id="SSF52374">
    <property type="entry name" value="Nucleotidylyl transferase"/>
    <property type="match status" value="1"/>
</dbReference>
<dbReference type="GO" id="GO:0009435">
    <property type="term" value="P:NAD+ biosynthetic process"/>
    <property type="evidence" value="ECO:0007669"/>
    <property type="project" value="InterPro"/>
</dbReference>
<comment type="catalytic activity">
    <reaction evidence="10">
        <text>nicotinate beta-D-ribonucleotide + ATP + H(+) = deamido-NAD(+) + diphosphate</text>
        <dbReference type="Rhea" id="RHEA:22860"/>
        <dbReference type="ChEBI" id="CHEBI:15378"/>
        <dbReference type="ChEBI" id="CHEBI:30616"/>
        <dbReference type="ChEBI" id="CHEBI:33019"/>
        <dbReference type="ChEBI" id="CHEBI:57502"/>
        <dbReference type="ChEBI" id="CHEBI:58437"/>
        <dbReference type="EC" id="2.7.7.18"/>
    </reaction>
</comment>
<evidence type="ECO:0000259" key="11">
    <source>
        <dbReference type="Pfam" id="PF01467"/>
    </source>
</evidence>
<evidence type="ECO:0000256" key="1">
    <source>
        <dbReference type="ARBA" id="ARBA00002324"/>
    </source>
</evidence>
<dbReference type="OrthoDB" id="1703792at2"/>
<evidence type="ECO:0000256" key="10">
    <source>
        <dbReference type="ARBA" id="ARBA00048721"/>
    </source>
</evidence>
<dbReference type="STRING" id="1424294.Gferi_06520"/>
<dbReference type="PANTHER" id="PTHR39321">
    <property type="entry name" value="NICOTINATE-NUCLEOTIDE ADENYLYLTRANSFERASE-RELATED"/>
    <property type="match status" value="1"/>
</dbReference>
<proteinExistence type="predicted"/>